<gene>
    <name evidence="1" type="ORF">SR900_00120</name>
</gene>
<dbReference type="EMBL" id="CP140158">
    <property type="protein sequence ID" value="WQG85301.1"/>
    <property type="molecule type" value="Genomic_DNA"/>
</dbReference>
<protein>
    <submittedName>
        <fullName evidence="1">DUF3037 domain-containing protein</fullName>
    </submittedName>
</protein>
<organism evidence="1 2">
    <name type="scientific">Kangiella aquimarina</name>
    <dbReference type="NCBI Taxonomy" id="261965"/>
    <lineage>
        <taxon>Bacteria</taxon>
        <taxon>Pseudomonadati</taxon>
        <taxon>Pseudomonadota</taxon>
        <taxon>Gammaproteobacteria</taxon>
        <taxon>Kangiellales</taxon>
        <taxon>Kangiellaceae</taxon>
        <taxon>Kangiella</taxon>
    </lineage>
</organism>
<sequence>MRYACKYAVIKFQPYAETEEFANVGIVVFCPKNNYFDFKIAPKKFSRVTNFFEDLEGKVFKYTLDMLKTELEHIQNFFYSLGQKRNEQFFDEVTRLRESVVRYSNIKVVGTDNPELLLNKLYDRYVGRNFLTKEYREQIMVKTIKQEFKSKNIGINYTEKLLTTQLRNVRLPLVAELEEKHFKAIKPLAFTEKKTTQIIEHGELWFNKIKWLLKEDVLNPDDILLPIEGPQEKGLTKKAFNEIVQELKQLDINIVNYSDTKAIINFATSQKKPAPYIVH</sequence>
<name>A0ABZ0X4K4_9GAMM</name>
<accession>A0ABZ0X4K4</accession>
<evidence type="ECO:0000313" key="1">
    <source>
        <dbReference type="EMBL" id="WQG85301.1"/>
    </source>
</evidence>
<dbReference type="Proteomes" id="UP001324185">
    <property type="component" value="Chromosome"/>
</dbReference>
<evidence type="ECO:0000313" key="2">
    <source>
        <dbReference type="Proteomes" id="UP001324185"/>
    </source>
</evidence>
<dbReference type="RefSeq" id="WP_018623277.1">
    <property type="nucleotide sequence ID" value="NZ_CP140158.1"/>
</dbReference>
<reference evidence="1 2" key="1">
    <citation type="submission" date="2023-11" db="EMBL/GenBank/DDBJ databases">
        <title>MicrobeMod: A computational toolkit for identifying prokaryotic methylation and restriction-modification with nanopore sequencing.</title>
        <authorList>
            <person name="Crits-Christoph A."/>
            <person name="Kang S.C."/>
            <person name="Lee H."/>
            <person name="Ostrov N."/>
        </authorList>
    </citation>
    <scope>NUCLEOTIDE SEQUENCE [LARGE SCALE GENOMIC DNA]</scope>
    <source>
        <strain evidence="1 2">DSMZ 16071</strain>
    </source>
</reference>
<proteinExistence type="predicted"/>
<dbReference type="Pfam" id="PF11236">
    <property type="entry name" value="DUF3037"/>
    <property type="match status" value="1"/>
</dbReference>
<dbReference type="InterPro" id="IPR021398">
    <property type="entry name" value="DUF3037"/>
</dbReference>
<keyword evidence="2" id="KW-1185">Reference proteome</keyword>